<protein>
    <submittedName>
        <fullName evidence="2">Uncharacterized protein</fullName>
    </submittedName>
</protein>
<evidence type="ECO:0000313" key="2">
    <source>
        <dbReference type="EMBL" id="KAK5957081.1"/>
    </source>
</evidence>
<feature type="compositionally biased region" description="Acidic residues" evidence="1">
    <location>
        <begin position="294"/>
        <end position="303"/>
    </location>
</feature>
<evidence type="ECO:0000256" key="1">
    <source>
        <dbReference type="SAM" id="MobiDB-lite"/>
    </source>
</evidence>
<feature type="compositionally biased region" description="Polar residues" evidence="1">
    <location>
        <begin position="356"/>
        <end position="371"/>
    </location>
</feature>
<dbReference type="AlphaFoldDB" id="A0AAN8IAS5"/>
<dbReference type="EMBL" id="JAKLMC020000003">
    <property type="protein sequence ID" value="KAK5957081.1"/>
    <property type="molecule type" value="Genomic_DNA"/>
</dbReference>
<proteinExistence type="predicted"/>
<feature type="compositionally biased region" description="Basic and acidic residues" evidence="1">
    <location>
        <begin position="245"/>
        <end position="256"/>
    </location>
</feature>
<reference evidence="2 3" key="1">
    <citation type="submission" date="2022-12" db="EMBL/GenBank/DDBJ databases">
        <title>Genomic features and morphological characterization of a novel Knufia sp. strain isolated from spacecraft assembly facility.</title>
        <authorList>
            <person name="Teixeira M."/>
            <person name="Chander A.M."/>
            <person name="Stajich J.E."/>
            <person name="Venkateswaran K."/>
        </authorList>
    </citation>
    <scope>NUCLEOTIDE SEQUENCE [LARGE SCALE GENOMIC DNA]</scope>
    <source>
        <strain evidence="2 3">FJI-L2-BK-P2</strain>
    </source>
</reference>
<sequence>MIFWPDSDACRAHSNASRRGKKPMLKKHVHIDIWPKQDFDAWSKERLASWEDDKLLKNIMVDLTDWEDKPNPGTMSDETSVQGAFHGKLGFTICKLATQFDNAKVAQRGPELGEFKMVDERTLQALGWLKAEAADSCVVTNNRTDLVFLGELKTPWVHQLKYIGRLHTGPGSAAIQQHARVALGQLVHYMQKAKLRYGFLSNYMETIYVRIQNDTERAFTYWCISNDDGDHVWHDAEEYDVIDHPRHRDRSRRPESNDDQESDEDEGSDDGGSEDDDPDDDARHSNGPNHDPEGPSDDQDDSAPPEPSSRPSAVGVRRSARIATQYTARTAVMSLSSTSEGHVSLEKLVMEHTSIREQTSGGEPSDTSQSQDRPDDVDAIAERLEEHFNLGSDE</sequence>
<gene>
    <name evidence="2" type="ORF">OHC33_001450</name>
</gene>
<comment type="caution">
    <text evidence="2">The sequence shown here is derived from an EMBL/GenBank/DDBJ whole genome shotgun (WGS) entry which is preliminary data.</text>
</comment>
<evidence type="ECO:0000313" key="3">
    <source>
        <dbReference type="Proteomes" id="UP001316803"/>
    </source>
</evidence>
<keyword evidence="3" id="KW-1185">Reference proteome</keyword>
<feature type="region of interest" description="Disordered" evidence="1">
    <location>
        <begin position="245"/>
        <end position="320"/>
    </location>
</feature>
<dbReference type="Proteomes" id="UP001316803">
    <property type="component" value="Unassembled WGS sequence"/>
</dbReference>
<feature type="region of interest" description="Disordered" evidence="1">
    <location>
        <begin position="350"/>
        <end position="377"/>
    </location>
</feature>
<feature type="compositionally biased region" description="Acidic residues" evidence="1">
    <location>
        <begin position="257"/>
        <end position="280"/>
    </location>
</feature>
<organism evidence="2 3">
    <name type="scientific">Knufia fluminis</name>
    <dbReference type="NCBI Taxonomy" id="191047"/>
    <lineage>
        <taxon>Eukaryota</taxon>
        <taxon>Fungi</taxon>
        <taxon>Dikarya</taxon>
        <taxon>Ascomycota</taxon>
        <taxon>Pezizomycotina</taxon>
        <taxon>Eurotiomycetes</taxon>
        <taxon>Chaetothyriomycetidae</taxon>
        <taxon>Chaetothyriales</taxon>
        <taxon>Trichomeriaceae</taxon>
        <taxon>Knufia</taxon>
    </lineage>
</organism>
<name>A0AAN8IAS5_9EURO</name>
<accession>A0AAN8IAS5</accession>